<dbReference type="OMA" id="TCANPIS"/>
<organism evidence="2 3">
    <name type="scientific">Phytophthora sojae (strain P6497)</name>
    <name type="common">Soybean stem and root rot agent</name>
    <name type="synonym">Phytophthora megasperma f. sp. glycines</name>
    <dbReference type="NCBI Taxonomy" id="1094619"/>
    <lineage>
        <taxon>Eukaryota</taxon>
        <taxon>Sar</taxon>
        <taxon>Stramenopiles</taxon>
        <taxon>Oomycota</taxon>
        <taxon>Peronosporomycetes</taxon>
        <taxon>Peronosporales</taxon>
        <taxon>Peronosporaceae</taxon>
        <taxon>Phytophthora</taxon>
    </lineage>
</organism>
<dbReference type="KEGG" id="psoj:PHYSODRAFT_324701"/>
<keyword evidence="3" id="KW-1185">Reference proteome</keyword>
<dbReference type="EMBL" id="JH159152">
    <property type="protein sequence ID" value="EGZ23497.1"/>
    <property type="molecule type" value="Genomic_DNA"/>
</dbReference>
<evidence type="ECO:0000256" key="1">
    <source>
        <dbReference type="SAM" id="SignalP"/>
    </source>
</evidence>
<evidence type="ECO:0000313" key="3">
    <source>
        <dbReference type="Proteomes" id="UP000002640"/>
    </source>
</evidence>
<protein>
    <recommendedName>
        <fullName evidence="4">RxLR effector protein</fullName>
    </recommendedName>
</protein>
<dbReference type="RefSeq" id="XP_009518785.1">
    <property type="nucleotide sequence ID" value="XM_009520490.1"/>
</dbReference>
<dbReference type="Proteomes" id="UP000002640">
    <property type="component" value="Unassembled WGS sequence"/>
</dbReference>
<dbReference type="InParanoid" id="G4YSK4"/>
<feature type="chain" id="PRO_5003471447" description="RxLR effector protein" evidence="1">
    <location>
        <begin position="25"/>
        <end position="92"/>
    </location>
</feature>
<evidence type="ECO:0000313" key="2">
    <source>
        <dbReference type="EMBL" id="EGZ23497.1"/>
    </source>
</evidence>
<proteinExistence type="predicted"/>
<reference evidence="2 3" key="1">
    <citation type="journal article" date="2006" name="Science">
        <title>Phytophthora genome sequences uncover evolutionary origins and mechanisms of pathogenesis.</title>
        <authorList>
            <person name="Tyler B.M."/>
            <person name="Tripathy S."/>
            <person name="Zhang X."/>
            <person name="Dehal P."/>
            <person name="Jiang R.H."/>
            <person name="Aerts A."/>
            <person name="Arredondo F.D."/>
            <person name="Baxter L."/>
            <person name="Bensasson D."/>
            <person name="Beynon J.L."/>
            <person name="Chapman J."/>
            <person name="Damasceno C.M."/>
            <person name="Dorrance A.E."/>
            <person name="Dou D."/>
            <person name="Dickerman A.W."/>
            <person name="Dubchak I.L."/>
            <person name="Garbelotto M."/>
            <person name="Gijzen M."/>
            <person name="Gordon S.G."/>
            <person name="Govers F."/>
            <person name="Grunwald N.J."/>
            <person name="Huang W."/>
            <person name="Ivors K.L."/>
            <person name="Jones R.W."/>
            <person name="Kamoun S."/>
            <person name="Krampis K."/>
            <person name="Lamour K.H."/>
            <person name="Lee M.K."/>
            <person name="McDonald W.H."/>
            <person name="Medina M."/>
            <person name="Meijer H.J."/>
            <person name="Nordberg E.K."/>
            <person name="Maclean D.J."/>
            <person name="Ospina-Giraldo M.D."/>
            <person name="Morris P.F."/>
            <person name="Phuntumart V."/>
            <person name="Putnam N.H."/>
            <person name="Rash S."/>
            <person name="Rose J.K."/>
            <person name="Sakihama Y."/>
            <person name="Salamov A.A."/>
            <person name="Savidor A."/>
            <person name="Scheuring C.F."/>
            <person name="Smith B.M."/>
            <person name="Sobral B.W."/>
            <person name="Terry A."/>
            <person name="Torto-Alalibo T.A."/>
            <person name="Win J."/>
            <person name="Xu Z."/>
            <person name="Zhang H."/>
            <person name="Grigoriev I.V."/>
            <person name="Rokhsar D.S."/>
            <person name="Boore J.L."/>
        </authorList>
    </citation>
    <scope>NUCLEOTIDE SEQUENCE [LARGE SCALE GENOMIC DNA]</scope>
    <source>
        <strain evidence="2 3">P6497</strain>
    </source>
</reference>
<gene>
    <name evidence="2" type="ORF">PHYSODRAFT_324701</name>
</gene>
<name>G4YSK4_PHYSP</name>
<dbReference type="AlphaFoldDB" id="G4YSK4"/>
<keyword evidence="1" id="KW-0732">Signal</keyword>
<accession>G4YSK4</accession>
<evidence type="ECO:0008006" key="4">
    <source>
        <dbReference type="Google" id="ProtNLM"/>
    </source>
</evidence>
<dbReference type="GeneID" id="20645164"/>
<sequence>MASSGLKLFALLALMLLSATIGNASSIPPRHLRINQPSPTRRLQGKMGWWAVIKTNLAYQPIGGKVYQKLKQIKERVLDKEHSTTLHYSTDT</sequence>
<feature type="signal peptide" evidence="1">
    <location>
        <begin position="1"/>
        <end position="24"/>
    </location>
</feature>